<dbReference type="OrthoDB" id="3264185at2759"/>
<dbReference type="Gene3D" id="3.30.559.10">
    <property type="entry name" value="Chloramphenicol acetyltransferase-like domain"/>
    <property type="match status" value="1"/>
</dbReference>
<gene>
    <name evidence="1" type="ORF">SCHPADRAFT_877654</name>
</gene>
<accession>A0A0H2S1C5</accession>
<keyword evidence="2" id="KW-1185">Reference proteome</keyword>
<evidence type="ECO:0008006" key="3">
    <source>
        <dbReference type="Google" id="ProtNLM"/>
    </source>
</evidence>
<dbReference type="STRING" id="27342.A0A0H2S1C5"/>
<protein>
    <recommendedName>
        <fullName evidence="3">CoA-dependent acyltransferase</fullName>
    </recommendedName>
</protein>
<evidence type="ECO:0000313" key="2">
    <source>
        <dbReference type="Proteomes" id="UP000053477"/>
    </source>
</evidence>
<dbReference type="InterPro" id="IPR023213">
    <property type="entry name" value="CAT-like_dom_sf"/>
</dbReference>
<proteinExistence type="predicted"/>
<dbReference type="AlphaFoldDB" id="A0A0H2S1C5"/>
<sequence>MPSSWNVEQNPKTGIRSFFRDLGNEELGFYYDSAFSGTATTIQDFEVFVTDPVLLEEENVVRTWLRLKNMFPLIACKVAENENGSATFHFDEERLRAIQSGEVEVHDIESDEDVRIFVDRLLNGPPLDCSKAVSHILALRMRNNPGQCRIIIPVAHCVTDGMANGTLVRTFCNELCFPTVRPDKGLKSMEERLSLILPLEDLYPKLQITPGRSRWRQAVAKVISQIRQSKLTGGHTLPNKLTPELMYTPADSKELFHTFSEDITTSILATCRASDITFGNALHIISQLAHARVIHRLRLQHSQNPSLEFGITYEDWEARIRQPMHFGGPLNLRPYLSPSWYQNGGATEICLSIGFWYISLPSMPFCKRPVKQWEEQFPSFDELMSRTQFKRRVDFAKRKMVQIVKSPLFLEISATRMPGRVDRTRKAAMVWRERQRNPELNLPNDPAPPVVFANGGSSLGNRDILVPSEYPLSNQDDTSARAPKLRIGRHVGHLRCRPTELYLGALMRQKKLGFFILYDGNVFDEKIVRLWMEEVKAATLHYLGTDSTQKDVEKSQSKL</sequence>
<reference evidence="1 2" key="1">
    <citation type="submission" date="2015-04" db="EMBL/GenBank/DDBJ databases">
        <title>Complete genome sequence of Schizopora paradoxa KUC8140, a cosmopolitan wood degrader in East Asia.</title>
        <authorList>
            <consortium name="DOE Joint Genome Institute"/>
            <person name="Min B."/>
            <person name="Park H."/>
            <person name="Jang Y."/>
            <person name="Kim J.-J."/>
            <person name="Kim K.H."/>
            <person name="Pangilinan J."/>
            <person name="Lipzen A."/>
            <person name="Riley R."/>
            <person name="Grigoriev I.V."/>
            <person name="Spatafora J.W."/>
            <person name="Choi I.-G."/>
        </authorList>
    </citation>
    <scope>NUCLEOTIDE SEQUENCE [LARGE SCALE GENOMIC DNA]</scope>
    <source>
        <strain evidence="1 2">KUC8140</strain>
    </source>
</reference>
<name>A0A0H2S1C5_9AGAM</name>
<organism evidence="1 2">
    <name type="scientific">Schizopora paradoxa</name>
    <dbReference type="NCBI Taxonomy" id="27342"/>
    <lineage>
        <taxon>Eukaryota</taxon>
        <taxon>Fungi</taxon>
        <taxon>Dikarya</taxon>
        <taxon>Basidiomycota</taxon>
        <taxon>Agaricomycotina</taxon>
        <taxon>Agaricomycetes</taxon>
        <taxon>Hymenochaetales</taxon>
        <taxon>Schizoporaceae</taxon>
        <taxon>Schizopora</taxon>
    </lineage>
</organism>
<evidence type="ECO:0000313" key="1">
    <source>
        <dbReference type="EMBL" id="KLO10826.1"/>
    </source>
</evidence>
<dbReference type="EMBL" id="KQ086016">
    <property type="protein sequence ID" value="KLO10826.1"/>
    <property type="molecule type" value="Genomic_DNA"/>
</dbReference>
<dbReference type="Proteomes" id="UP000053477">
    <property type="component" value="Unassembled WGS sequence"/>
</dbReference>
<dbReference type="InParanoid" id="A0A0H2S1C5"/>